<dbReference type="STRING" id="1563681.BFP71_16220"/>
<proteinExistence type="predicted"/>
<dbReference type="AlphaFoldDB" id="A0A1E5T0S4"/>
<evidence type="ECO:0000313" key="2">
    <source>
        <dbReference type="EMBL" id="OEK04974.1"/>
    </source>
</evidence>
<evidence type="ECO:0000313" key="3">
    <source>
        <dbReference type="Proteomes" id="UP000095552"/>
    </source>
</evidence>
<reference evidence="2 3" key="1">
    <citation type="submission" date="2016-08" db="EMBL/GenBank/DDBJ databases">
        <title>Draft genome of Fabibacter sp. strain SK-8.</title>
        <authorList>
            <person name="Wong S.-K."/>
            <person name="Hamasaki K."/>
            <person name="Yoshizawa S."/>
        </authorList>
    </citation>
    <scope>NUCLEOTIDE SEQUENCE [LARGE SCALE GENOMIC DNA]</scope>
    <source>
        <strain evidence="2 3">SK-8</strain>
    </source>
</reference>
<comment type="caution">
    <text evidence="2">The sequence shown here is derived from an EMBL/GenBank/DDBJ whole genome shotgun (WGS) entry which is preliminary data.</text>
</comment>
<organism evidence="2 3">
    <name type="scientific">Roseivirga misakiensis</name>
    <dbReference type="NCBI Taxonomy" id="1563681"/>
    <lineage>
        <taxon>Bacteria</taxon>
        <taxon>Pseudomonadati</taxon>
        <taxon>Bacteroidota</taxon>
        <taxon>Cytophagia</taxon>
        <taxon>Cytophagales</taxon>
        <taxon>Roseivirgaceae</taxon>
        <taxon>Roseivirga</taxon>
    </lineage>
</organism>
<name>A0A1E5T0S4_9BACT</name>
<dbReference type="EMBL" id="MDGQ01000005">
    <property type="protein sequence ID" value="OEK04974.1"/>
    <property type="molecule type" value="Genomic_DNA"/>
</dbReference>
<keyword evidence="1" id="KW-0472">Membrane</keyword>
<gene>
    <name evidence="2" type="ORF">BFP71_16220</name>
</gene>
<keyword evidence="1" id="KW-1133">Transmembrane helix</keyword>
<dbReference type="Proteomes" id="UP000095552">
    <property type="component" value="Unassembled WGS sequence"/>
</dbReference>
<keyword evidence="3" id="KW-1185">Reference proteome</keyword>
<keyword evidence="1" id="KW-0812">Transmembrane</keyword>
<feature type="transmembrane region" description="Helical" evidence="1">
    <location>
        <begin position="21"/>
        <end position="42"/>
    </location>
</feature>
<evidence type="ECO:0000256" key="1">
    <source>
        <dbReference type="SAM" id="Phobius"/>
    </source>
</evidence>
<dbReference type="RefSeq" id="WP_069836478.1">
    <property type="nucleotide sequence ID" value="NZ_MDGQ01000005.1"/>
</dbReference>
<sequence>MINVLRKIRHNLLSKNSFLKYLLYLTGEIVLVIVGILIALNINNRNEERKNEEKVKATLLQIQQELEIDINKATELIEYYRVKDSLISLVLGEKLTLADYQAPVNSGLFSVITNVVDLVTTNNAYNSLMRNIDNIPVRFTPLIADLNQVYIDDKTQVDYYNNSISELANKVLDKWSAEYEWYSQLFTGITSDAPIQYFLNSPFYKNEVVTYNVISMQNHLQFIKEYRNDAIKSYLKIAALVNPTEPIEKSFVVPRYMYQNITGTYEIREGLNLELAFDEGHLMARQTGQAEPFELFPLTHLRFYAVNGKAIINFKKDTNRAYTGFSVYQNNAYLTGKKIQ</sequence>
<dbReference type="OrthoDB" id="1414794at2"/>
<protein>
    <submittedName>
        <fullName evidence="2">Uncharacterized protein</fullName>
    </submittedName>
</protein>
<accession>A0A1E5T0S4</accession>